<accession>A0A2A7MLS2</accession>
<comment type="caution">
    <text evidence="1">The sequence shown here is derived from an EMBL/GenBank/DDBJ whole genome shotgun (WGS) entry which is preliminary data.</text>
</comment>
<dbReference type="EMBL" id="PDCJ01000001">
    <property type="protein sequence ID" value="PEG32068.1"/>
    <property type="molecule type" value="Genomic_DNA"/>
</dbReference>
<dbReference type="NCBIfam" id="TIGR01913">
    <property type="entry name" value="bet_lambda"/>
    <property type="match status" value="1"/>
</dbReference>
<dbReference type="InterPro" id="IPR010183">
    <property type="entry name" value="Phage_lambda_Bet"/>
</dbReference>
<dbReference type="AlphaFoldDB" id="A0A2A7MLS2"/>
<dbReference type="GO" id="GO:0003677">
    <property type="term" value="F:DNA binding"/>
    <property type="evidence" value="ECO:0007669"/>
    <property type="project" value="InterPro"/>
</dbReference>
<sequence length="313" mass="35245">MINNLIQKVNYEVGGQQIQLTPALVKQYLVSGDARAITNEEVGMFMMLCKSQSLNPFNREAYLIKFGNKPATMITGKDTFTKRANRNPNYEGTEAGVIVVNLKGEIEYREGSFYIKGKEQLVGGWAKVHTKNKKYADMITVSYDEYECKKNDGKPNSNWAARPGTMIRKVALVQALREAFPEDFGGMYTAEEMGVDEAELNTKPVNVEEEQREAAYVEEPPKMASKALKNQIMQLAREKELMFGDGKDADVNKLEALCNENGMSLRALTENQGNNLIDILMEYQNVQDIPEEDIIPEGQEDIETELGDEVEPF</sequence>
<proteinExistence type="predicted"/>
<dbReference type="InterPro" id="IPR018330">
    <property type="entry name" value="RecT_fam"/>
</dbReference>
<organism evidence="1 2">
    <name type="scientific">Clostridium neonatale</name>
    <dbReference type="NCBI Taxonomy" id="137838"/>
    <lineage>
        <taxon>Bacteria</taxon>
        <taxon>Bacillati</taxon>
        <taxon>Bacillota</taxon>
        <taxon>Clostridia</taxon>
        <taxon>Eubacteriales</taxon>
        <taxon>Clostridiaceae</taxon>
        <taxon>Clostridium</taxon>
    </lineage>
</organism>
<evidence type="ECO:0000313" key="2">
    <source>
        <dbReference type="Proteomes" id="UP000220840"/>
    </source>
</evidence>
<name>A0A2A7MLS2_9CLOT</name>
<dbReference type="GO" id="GO:0006310">
    <property type="term" value="P:DNA recombination"/>
    <property type="evidence" value="ECO:0007669"/>
    <property type="project" value="InterPro"/>
</dbReference>
<dbReference type="Proteomes" id="UP000220840">
    <property type="component" value="Unassembled WGS sequence"/>
</dbReference>
<gene>
    <name evidence="1" type="primary">bet</name>
    <name evidence="1" type="ORF">CQ394_10330</name>
</gene>
<dbReference type="Pfam" id="PF03837">
    <property type="entry name" value="RecT"/>
    <property type="match status" value="1"/>
</dbReference>
<dbReference type="STRING" id="137838.GCA_001458595_03548"/>
<reference evidence="1 2" key="1">
    <citation type="submission" date="2017-10" db="EMBL/GenBank/DDBJ databases">
        <title>Effective Description of Clostridium neonatale sp. nov. linked to necrotizing enterocolitis in neonates and a clarification of species assignable to the genus Clostridium (Prazmowski 1880) emend. Lawson and Rainey 2016.</title>
        <authorList>
            <person name="Bernard K."/>
            <person name="Burdz T."/>
            <person name="Wiebe D."/>
            <person name="Balcewich B."/>
            <person name="Alfa M."/>
            <person name="Bernier A.-M."/>
        </authorList>
    </citation>
    <scope>NUCLEOTIDE SEQUENCE [LARGE SCALE GENOMIC DNA]</scope>
    <source>
        <strain evidence="1 2">LCDC99A005</strain>
    </source>
</reference>
<dbReference type="RefSeq" id="WP_058296215.1">
    <property type="nucleotide sequence ID" value="NZ_CAMRXG010000021.1"/>
</dbReference>
<protein>
    <submittedName>
        <fullName evidence="1">Phage recombination protein Bet</fullName>
    </submittedName>
</protein>
<evidence type="ECO:0000313" key="1">
    <source>
        <dbReference type="EMBL" id="PEG32068.1"/>
    </source>
</evidence>
<keyword evidence="2" id="KW-1185">Reference proteome</keyword>
<dbReference type="OrthoDB" id="7889018at2"/>